<dbReference type="PANTHER" id="PTHR43095">
    <property type="entry name" value="SUGAR KINASE"/>
    <property type="match status" value="1"/>
</dbReference>
<organism evidence="6">
    <name type="scientific">Albugo laibachii Nc14</name>
    <dbReference type="NCBI Taxonomy" id="890382"/>
    <lineage>
        <taxon>Eukaryota</taxon>
        <taxon>Sar</taxon>
        <taxon>Stramenopiles</taxon>
        <taxon>Oomycota</taxon>
        <taxon>Peronosporomycetes</taxon>
        <taxon>Albuginales</taxon>
        <taxon>Albuginaceae</taxon>
        <taxon>Albugo</taxon>
    </lineage>
</organism>
<evidence type="ECO:0000256" key="1">
    <source>
        <dbReference type="ARBA" id="ARBA00009156"/>
    </source>
</evidence>
<reference evidence="6" key="1">
    <citation type="journal article" date="2011" name="PLoS Biol.">
        <title>Gene gain and loss during evolution of obligate parasitism in the white rust pathogen of Arabidopsis thaliana.</title>
        <authorList>
            <person name="Kemen E."/>
            <person name="Gardiner A."/>
            <person name="Schultz-Larsen T."/>
            <person name="Kemen A.C."/>
            <person name="Balmuth A.L."/>
            <person name="Robert-Seilaniantz A."/>
            <person name="Bailey K."/>
            <person name="Holub E."/>
            <person name="Studholme D.J."/>
            <person name="Maclean D."/>
            <person name="Jones J.D."/>
        </authorList>
    </citation>
    <scope>NUCLEOTIDE SEQUENCE</scope>
</reference>
<dbReference type="InterPro" id="IPR000577">
    <property type="entry name" value="Carb_kinase_FGGY"/>
</dbReference>
<evidence type="ECO:0000256" key="2">
    <source>
        <dbReference type="ARBA" id="ARBA00022679"/>
    </source>
</evidence>
<keyword evidence="3" id="KW-0418">Kinase</keyword>
<reference evidence="6" key="2">
    <citation type="submission" date="2011-02" db="EMBL/GenBank/DDBJ databases">
        <authorList>
            <person name="MacLean D."/>
        </authorList>
    </citation>
    <scope>NUCLEOTIDE SEQUENCE</scope>
</reference>
<evidence type="ECO:0000313" key="6">
    <source>
        <dbReference type="EMBL" id="CCA23217.1"/>
    </source>
</evidence>
<evidence type="ECO:0000259" key="5">
    <source>
        <dbReference type="Pfam" id="PF02782"/>
    </source>
</evidence>
<dbReference type="InterPro" id="IPR043129">
    <property type="entry name" value="ATPase_NBD"/>
</dbReference>
<dbReference type="GO" id="GO:0016301">
    <property type="term" value="F:kinase activity"/>
    <property type="evidence" value="ECO:0007669"/>
    <property type="project" value="UniProtKB-KW"/>
</dbReference>
<dbReference type="AlphaFoldDB" id="F0WPG9"/>
<dbReference type="Pfam" id="PF02782">
    <property type="entry name" value="FGGY_C"/>
    <property type="match status" value="1"/>
</dbReference>
<proteinExistence type="inferred from homology"/>
<dbReference type="InterPro" id="IPR050406">
    <property type="entry name" value="FGGY_Carb_Kinase"/>
</dbReference>
<dbReference type="GO" id="GO:0005975">
    <property type="term" value="P:carbohydrate metabolic process"/>
    <property type="evidence" value="ECO:0007669"/>
    <property type="project" value="InterPro"/>
</dbReference>
<gene>
    <name evidence="6" type="primary">AlNc14C185G8314</name>
    <name evidence="6" type="ORF">ALNC14_093600</name>
</gene>
<feature type="domain" description="Carbohydrate kinase FGGY N-terminal" evidence="4">
    <location>
        <begin position="54"/>
        <end position="322"/>
    </location>
</feature>
<dbReference type="PIRSF" id="PIRSF000538">
    <property type="entry name" value="GlpK"/>
    <property type="match status" value="1"/>
</dbReference>
<name>F0WPG9_9STRA</name>
<comment type="similarity">
    <text evidence="1">Belongs to the FGGY kinase family.</text>
</comment>
<feature type="domain" description="Carbohydrate kinase FGGY C-terminal" evidence="5">
    <location>
        <begin position="333"/>
        <end position="518"/>
    </location>
</feature>
<protein>
    <submittedName>
        <fullName evidence="6">Predicted protein putative</fullName>
    </submittedName>
</protein>
<sequence>MQNMAHQTEPLKTAGTFAALTISTLLLLRSRTKKHDSNRQRSLNLQHHKGKPLVIAIDVGTSSIRASCYVLHTMDAQSDTESIEKADWRLVEQSMQQRAIDCIDHRGEADIGSITLNVEELLDRIVFFLRASKLQGSIVGLGFSTFVMNLLGVDEEGRPVTPIYTYAGRDPSLAFWARKLRELIQKQNELSAYQNRTGTVVAHPAYAPCELYRLFQMNPTLLQSVNKWQSISAYLISRWTGRSYTAISYSEASWSGLLDFRSRTWDESLLRLLSLSDRKLPPLADSSVSYTGLSCEYAKRWPELQHVPLFVGIGDGAAANIGSKCVNKSRICVTIGTSAALRVLLPASVMADKRVPEGMWCYLICDSHVLLGAALNDGASLYQWIRDTFVLGEDDLQHLDQTESHNHGLTILPFLRGERSPGWKEEATCTITGITKWTKPSHILRVALESICLRLKACYAELEPFIHPDAMIVASGAALNASGLWRQITADVFGKQVIVQTKPGEATSQGVAINIGVALGYHSYDDTACLYTDLIQHQPNVQAHIRYMAAQLEQAALYKSIYERVPSP</sequence>
<dbReference type="EMBL" id="FR824230">
    <property type="protein sequence ID" value="CCA23217.1"/>
    <property type="molecule type" value="Genomic_DNA"/>
</dbReference>
<dbReference type="InterPro" id="IPR018484">
    <property type="entry name" value="FGGY_N"/>
</dbReference>
<dbReference type="HOGENOM" id="CLU_009281_3_2_1"/>
<accession>F0WPG9</accession>
<keyword evidence="2" id="KW-0808">Transferase</keyword>
<dbReference type="PANTHER" id="PTHR43095:SF2">
    <property type="entry name" value="GLUCONOKINASE"/>
    <property type="match status" value="1"/>
</dbReference>
<dbReference type="SUPFAM" id="SSF53067">
    <property type="entry name" value="Actin-like ATPase domain"/>
    <property type="match status" value="2"/>
</dbReference>
<dbReference type="Gene3D" id="3.30.420.40">
    <property type="match status" value="2"/>
</dbReference>
<dbReference type="CDD" id="cd07770">
    <property type="entry name" value="ASKHA_NBD_FGGY_GntK"/>
    <property type="match status" value="1"/>
</dbReference>
<evidence type="ECO:0000256" key="3">
    <source>
        <dbReference type="ARBA" id="ARBA00022777"/>
    </source>
</evidence>
<dbReference type="Pfam" id="PF00370">
    <property type="entry name" value="FGGY_N"/>
    <property type="match status" value="1"/>
</dbReference>
<dbReference type="InterPro" id="IPR018485">
    <property type="entry name" value="FGGY_C"/>
</dbReference>
<evidence type="ECO:0000259" key="4">
    <source>
        <dbReference type="Pfam" id="PF00370"/>
    </source>
</evidence>